<evidence type="ECO:0000313" key="2">
    <source>
        <dbReference type="Proteomes" id="UP000053263"/>
    </source>
</evidence>
<organism evidence="1 2">
    <name type="scientific">Plicaturopsis crispa FD-325 SS-3</name>
    <dbReference type="NCBI Taxonomy" id="944288"/>
    <lineage>
        <taxon>Eukaryota</taxon>
        <taxon>Fungi</taxon>
        <taxon>Dikarya</taxon>
        <taxon>Basidiomycota</taxon>
        <taxon>Agaricomycotina</taxon>
        <taxon>Agaricomycetes</taxon>
        <taxon>Agaricomycetidae</taxon>
        <taxon>Amylocorticiales</taxon>
        <taxon>Amylocorticiaceae</taxon>
        <taxon>Plicatura</taxon>
        <taxon>Plicaturopsis crispa</taxon>
    </lineage>
</organism>
<dbReference type="AlphaFoldDB" id="A0A0C9SVS5"/>
<dbReference type="OrthoDB" id="3028440at2759"/>
<keyword evidence="2" id="KW-1185">Reference proteome</keyword>
<proteinExistence type="predicted"/>
<evidence type="ECO:0000313" key="1">
    <source>
        <dbReference type="EMBL" id="KII83200.1"/>
    </source>
</evidence>
<reference evidence="1 2" key="1">
    <citation type="submission" date="2014-06" db="EMBL/GenBank/DDBJ databases">
        <title>Evolutionary Origins and Diversification of the Mycorrhizal Mutualists.</title>
        <authorList>
            <consortium name="DOE Joint Genome Institute"/>
            <consortium name="Mycorrhizal Genomics Consortium"/>
            <person name="Kohler A."/>
            <person name="Kuo A."/>
            <person name="Nagy L.G."/>
            <person name="Floudas D."/>
            <person name="Copeland A."/>
            <person name="Barry K.W."/>
            <person name="Cichocki N."/>
            <person name="Veneault-Fourrey C."/>
            <person name="LaButti K."/>
            <person name="Lindquist E.A."/>
            <person name="Lipzen A."/>
            <person name="Lundell T."/>
            <person name="Morin E."/>
            <person name="Murat C."/>
            <person name="Riley R."/>
            <person name="Ohm R."/>
            <person name="Sun H."/>
            <person name="Tunlid A."/>
            <person name="Henrissat B."/>
            <person name="Grigoriev I.V."/>
            <person name="Hibbett D.S."/>
            <person name="Martin F."/>
        </authorList>
    </citation>
    <scope>NUCLEOTIDE SEQUENCE [LARGE SCALE GENOMIC DNA]</scope>
    <source>
        <strain evidence="1 2">FD-325 SS-3</strain>
    </source>
</reference>
<dbReference type="HOGENOM" id="CLU_2623029_0_0_1"/>
<accession>A0A0C9SVS5</accession>
<dbReference type="EMBL" id="KN832580">
    <property type="protein sequence ID" value="KII83200.1"/>
    <property type="molecule type" value="Genomic_DNA"/>
</dbReference>
<gene>
    <name evidence="1" type="ORF">PLICRDRAFT_180602</name>
</gene>
<name>A0A0C9SVS5_PLICR</name>
<sequence length="78" mass="8948">MDVTTKANTSYLGNSFFAKHPSTLYALDWANPLLREHIHVYPEVSGPISEAWQAGKWVKEVDLDELSPMWADWDNRSL</sequence>
<dbReference type="Proteomes" id="UP000053263">
    <property type="component" value="Unassembled WGS sequence"/>
</dbReference>
<protein>
    <submittedName>
        <fullName evidence="1">Uncharacterized protein</fullName>
    </submittedName>
</protein>